<dbReference type="SUPFAM" id="SSF54909">
    <property type="entry name" value="Dimeric alpha+beta barrel"/>
    <property type="match status" value="1"/>
</dbReference>
<protein>
    <recommendedName>
        <fullName evidence="10 13">Deferrochelatase</fullName>
        <ecNumber evidence="13">1.11.1.-</ecNumber>
    </recommendedName>
    <alternativeName>
        <fullName evidence="11 13">Peroxidase EfeB</fullName>
    </alternativeName>
</protein>
<dbReference type="InterPro" id="IPR006311">
    <property type="entry name" value="TAT_signal"/>
</dbReference>
<dbReference type="GO" id="GO:0033212">
    <property type="term" value="P:iron import into cell"/>
    <property type="evidence" value="ECO:0007669"/>
    <property type="project" value="InterPro"/>
</dbReference>
<dbReference type="InterPro" id="IPR006314">
    <property type="entry name" value="Dyp_peroxidase"/>
</dbReference>
<dbReference type="GO" id="GO:0005829">
    <property type="term" value="C:cytosol"/>
    <property type="evidence" value="ECO:0007669"/>
    <property type="project" value="TreeGrafter"/>
</dbReference>
<keyword evidence="3 13" id="KW-0349">Heme</keyword>
<name>A0AAF0YUY8_9CORY</name>
<evidence type="ECO:0000256" key="5">
    <source>
        <dbReference type="ARBA" id="ARBA00022729"/>
    </source>
</evidence>
<dbReference type="GO" id="GO:0004601">
    <property type="term" value="F:peroxidase activity"/>
    <property type="evidence" value="ECO:0007669"/>
    <property type="project" value="UniProtKB-KW"/>
</dbReference>
<comment type="function">
    <text evidence="13">Involved in the recovery of exogenous heme iron. Extracts iron from heme while preserving the protoporphyrin ring intact.</text>
</comment>
<organism evidence="17 18">
    <name type="scientific">Corynebacterium pyruviciproducens</name>
    <dbReference type="NCBI Taxonomy" id="598660"/>
    <lineage>
        <taxon>Bacteria</taxon>
        <taxon>Bacillati</taxon>
        <taxon>Actinomycetota</taxon>
        <taxon>Actinomycetes</taxon>
        <taxon>Mycobacteriales</taxon>
        <taxon>Corynebacteriaceae</taxon>
        <taxon>Corynebacterium</taxon>
    </lineage>
</organism>
<comment type="similarity">
    <text evidence="9 13">Belongs to the DyP-type peroxidase family.</text>
</comment>
<dbReference type="InterPro" id="IPR048328">
    <property type="entry name" value="Dyp_perox_C"/>
</dbReference>
<evidence type="ECO:0000256" key="1">
    <source>
        <dbReference type="ARBA" id="ARBA00004196"/>
    </source>
</evidence>
<evidence type="ECO:0000256" key="14">
    <source>
        <dbReference type="SAM" id="MobiDB-lite"/>
    </source>
</evidence>
<sequence length="416" mass="45487">MSNELSRRSVLLGMGGGVAALGLSGCSSDGSAKLGATAAACDMSQTVEFRGDHQSGILTPAQQQMIMVAFDMVATRKEDLIKLLTDWTLAAERMQSGDPVNDPKVRDDVPPDDTGEAMGLEPASLSITFGFGASLFDKFNMQHRCPKTLTKGIPRMAAEKLDPTKGSTDLVVQICAEDPMVVLHAMHQFKRLAFGLASVRWMQLGYGRTSSTSKDQETPRNFFGFKDGTSNIKAEDTDEELNKHLWIQPEDDGGDWAAGGSYLCIRKIHMMMEVWDELVLSEQEKTIGRNKLEGAPLSGGEEFTDPNFTATGDDGAPLIDVDSHVAIVHPDHNGGHRILRRGYNYTEGLTDLGRLDAGLFFIAYVRDPAESFIPILQRMATDQMTEYLQHTASAMYIMPPGIGKNDSYVGQKLLES</sequence>
<dbReference type="InterPro" id="IPR006313">
    <property type="entry name" value="EfeB/EfeN"/>
</dbReference>
<comment type="cofactor">
    <cofactor evidence="13">
        <name>heme b</name>
        <dbReference type="ChEBI" id="CHEBI:60344"/>
    </cofactor>
    <text evidence="13">Binds 1 heme b (iron(II)-protoporphyrin IX) group non-covalently per subunit.</text>
</comment>
<keyword evidence="4 13" id="KW-0479">Metal-binding</keyword>
<keyword evidence="8" id="KW-0456">Lyase</keyword>
<dbReference type="GO" id="GO:0030313">
    <property type="term" value="C:cell envelope"/>
    <property type="evidence" value="ECO:0007669"/>
    <property type="project" value="UniProtKB-SubCell"/>
</dbReference>
<evidence type="ECO:0000256" key="2">
    <source>
        <dbReference type="ARBA" id="ARBA00022559"/>
    </source>
</evidence>
<dbReference type="Pfam" id="PF20628">
    <property type="entry name" value="Dyp_perox_C"/>
    <property type="match status" value="1"/>
</dbReference>
<dbReference type="EC" id="1.11.1.-" evidence="13"/>
<evidence type="ECO:0000256" key="13">
    <source>
        <dbReference type="RuleBase" id="RU365017"/>
    </source>
</evidence>
<dbReference type="PANTHER" id="PTHR30521:SF4">
    <property type="entry name" value="DEFERROCHELATASE"/>
    <property type="match status" value="1"/>
</dbReference>
<dbReference type="KEGG" id="cpyr:CYJ47_11885"/>
<accession>A0AAF0YUY8</accession>
<evidence type="ECO:0000256" key="7">
    <source>
        <dbReference type="ARBA" id="ARBA00023004"/>
    </source>
</evidence>
<keyword evidence="7 13" id="KW-0408">Iron</keyword>
<dbReference type="GO" id="GO:0046872">
    <property type="term" value="F:metal ion binding"/>
    <property type="evidence" value="ECO:0007669"/>
    <property type="project" value="UniProtKB-KW"/>
</dbReference>
<dbReference type="PROSITE" id="PS51404">
    <property type="entry name" value="DYP_PEROXIDASE"/>
    <property type="match status" value="1"/>
</dbReference>
<evidence type="ECO:0000256" key="9">
    <source>
        <dbReference type="ARBA" id="ARBA00025737"/>
    </source>
</evidence>
<dbReference type="EMBL" id="CP136958">
    <property type="protein sequence ID" value="WOT01933.1"/>
    <property type="molecule type" value="Genomic_DNA"/>
</dbReference>
<evidence type="ECO:0000313" key="18">
    <source>
        <dbReference type="Proteomes" id="UP000234560"/>
    </source>
</evidence>
<keyword evidence="2 13" id="KW-0575">Peroxidase</keyword>
<keyword evidence="5" id="KW-0732">Signal</keyword>
<dbReference type="PROSITE" id="PS51318">
    <property type="entry name" value="TAT"/>
    <property type="match status" value="1"/>
</dbReference>
<evidence type="ECO:0000259" key="16">
    <source>
        <dbReference type="Pfam" id="PF20628"/>
    </source>
</evidence>
<evidence type="ECO:0000256" key="11">
    <source>
        <dbReference type="ARBA" id="ARBA00033775"/>
    </source>
</evidence>
<dbReference type="GO" id="GO:0004325">
    <property type="term" value="F:ferrochelatase activity"/>
    <property type="evidence" value="ECO:0007669"/>
    <property type="project" value="UniProtKB-EC"/>
</dbReference>
<evidence type="ECO:0000256" key="12">
    <source>
        <dbReference type="ARBA" id="ARBA00048856"/>
    </source>
</evidence>
<reference evidence="17" key="2">
    <citation type="submission" date="2023-10" db="EMBL/GenBank/DDBJ databases">
        <authorList>
            <person name="Choi B."/>
        </authorList>
    </citation>
    <scope>NUCLEOTIDE SEQUENCE</scope>
    <source>
        <strain evidence="17">UMB0763</strain>
    </source>
</reference>
<dbReference type="RefSeq" id="WP_101678524.1">
    <property type="nucleotide sequence ID" value="NZ_CAMYCO010000006.1"/>
</dbReference>
<feature type="region of interest" description="Disordered" evidence="14">
    <location>
        <begin position="209"/>
        <end position="229"/>
    </location>
</feature>
<evidence type="ECO:0000256" key="6">
    <source>
        <dbReference type="ARBA" id="ARBA00023002"/>
    </source>
</evidence>
<proteinExistence type="inferred from homology"/>
<dbReference type="PROSITE" id="PS51257">
    <property type="entry name" value="PROKAR_LIPOPROTEIN"/>
    <property type="match status" value="1"/>
</dbReference>
<evidence type="ECO:0000256" key="10">
    <source>
        <dbReference type="ARBA" id="ARBA00033771"/>
    </source>
</evidence>
<evidence type="ECO:0000313" key="17">
    <source>
        <dbReference type="EMBL" id="WOT01933.1"/>
    </source>
</evidence>
<evidence type="ECO:0000259" key="15">
    <source>
        <dbReference type="Pfam" id="PF04261"/>
    </source>
</evidence>
<dbReference type="GO" id="GO:0020037">
    <property type="term" value="F:heme binding"/>
    <property type="evidence" value="ECO:0007669"/>
    <property type="project" value="InterPro"/>
</dbReference>
<dbReference type="NCBIfam" id="TIGR01412">
    <property type="entry name" value="tat_substr_1"/>
    <property type="match status" value="1"/>
</dbReference>
<dbReference type="Pfam" id="PF04261">
    <property type="entry name" value="Dyp_perox_N"/>
    <property type="match status" value="1"/>
</dbReference>
<dbReference type="AlphaFoldDB" id="A0AAF0YUY8"/>
<evidence type="ECO:0000256" key="4">
    <source>
        <dbReference type="ARBA" id="ARBA00022723"/>
    </source>
</evidence>
<reference evidence="17" key="1">
    <citation type="submission" date="2017-12" db="EMBL/GenBank/DDBJ databases">
        <authorList>
            <person name="Thomas-White K."/>
            <person name="Wolfe A.J."/>
        </authorList>
    </citation>
    <scope>NUCLEOTIDE SEQUENCE</scope>
    <source>
        <strain evidence="17">UMB0763</strain>
    </source>
</reference>
<feature type="domain" description="Dyp-type peroxidase N-terminal" evidence="15">
    <location>
        <begin position="54"/>
        <end position="206"/>
    </location>
</feature>
<gene>
    <name evidence="17" type="primary">efeB</name>
    <name evidence="17" type="ORF">CYJ47_11885</name>
</gene>
<dbReference type="NCBIfam" id="TIGR01413">
    <property type="entry name" value="Dyp_perox_fam"/>
    <property type="match status" value="1"/>
</dbReference>
<evidence type="ECO:0000256" key="3">
    <source>
        <dbReference type="ARBA" id="ARBA00022617"/>
    </source>
</evidence>
<dbReference type="InterPro" id="IPR048327">
    <property type="entry name" value="Dyp_perox_N"/>
</dbReference>
<evidence type="ECO:0000256" key="8">
    <source>
        <dbReference type="ARBA" id="ARBA00023239"/>
    </source>
</evidence>
<comment type="catalytic activity">
    <reaction evidence="12">
        <text>heme b + 2 H(+) = protoporphyrin IX + Fe(2+)</text>
        <dbReference type="Rhea" id="RHEA:22584"/>
        <dbReference type="ChEBI" id="CHEBI:15378"/>
        <dbReference type="ChEBI" id="CHEBI:29033"/>
        <dbReference type="ChEBI" id="CHEBI:57306"/>
        <dbReference type="ChEBI" id="CHEBI:60344"/>
        <dbReference type="EC" id="4.98.1.1"/>
    </reaction>
    <physiologicalReaction direction="left-to-right" evidence="12">
        <dbReference type="Rhea" id="RHEA:22585"/>
    </physiologicalReaction>
</comment>
<comment type="subcellular location">
    <subcellularLocation>
        <location evidence="1">Cell envelope</location>
    </subcellularLocation>
</comment>
<dbReference type="Proteomes" id="UP000234560">
    <property type="component" value="Chromosome"/>
</dbReference>
<feature type="domain" description="Dyp-type peroxidase C-terminal" evidence="16">
    <location>
        <begin position="218"/>
        <end position="401"/>
    </location>
</feature>
<dbReference type="PANTHER" id="PTHR30521">
    <property type="entry name" value="DEFERROCHELATASE/PEROXIDASE"/>
    <property type="match status" value="1"/>
</dbReference>
<keyword evidence="6 13" id="KW-0560">Oxidoreductase</keyword>
<dbReference type="InterPro" id="IPR011008">
    <property type="entry name" value="Dimeric_a/b-barrel"/>
</dbReference>